<reference evidence="1 2" key="1">
    <citation type="submission" date="2019-02" db="EMBL/GenBank/DDBJ databases">
        <title>Deep-cultivation of Planctomycetes and their phenomic and genomic characterization uncovers novel biology.</title>
        <authorList>
            <person name="Wiegand S."/>
            <person name="Jogler M."/>
            <person name="Boedeker C."/>
            <person name="Pinto D."/>
            <person name="Vollmers J."/>
            <person name="Rivas-Marin E."/>
            <person name="Kohn T."/>
            <person name="Peeters S.H."/>
            <person name="Heuer A."/>
            <person name="Rast P."/>
            <person name="Oberbeckmann S."/>
            <person name="Bunk B."/>
            <person name="Jeske O."/>
            <person name="Meyerdierks A."/>
            <person name="Storesund J.E."/>
            <person name="Kallscheuer N."/>
            <person name="Luecker S."/>
            <person name="Lage O.M."/>
            <person name="Pohl T."/>
            <person name="Merkel B.J."/>
            <person name="Hornburger P."/>
            <person name="Mueller R.-W."/>
            <person name="Bruemmer F."/>
            <person name="Labrenz M."/>
            <person name="Spormann A.M."/>
            <person name="Op Den Camp H."/>
            <person name="Overmann J."/>
            <person name="Amann R."/>
            <person name="Jetten M.S.M."/>
            <person name="Mascher T."/>
            <person name="Medema M.H."/>
            <person name="Devos D.P."/>
            <person name="Kaster A.-K."/>
            <person name="Ovreas L."/>
            <person name="Rohde M."/>
            <person name="Galperin M.Y."/>
            <person name="Jogler C."/>
        </authorList>
    </citation>
    <scope>NUCLEOTIDE SEQUENCE [LARGE SCALE GENOMIC DNA]</scope>
    <source>
        <strain evidence="1 2">KOR42</strain>
    </source>
</reference>
<name>A0A5C5VSQ5_9PLAN</name>
<dbReference type="EMBL" id="SIHI01000046">
    <property type="protein sequence ID" value="TWT41290.1"/>
    <property type="molecule type" value="Genomic_DNA"/>
</dbReference>
<accession>A0A5C5VSQ5</accession>
<organism evidence="1 2">
    <name type="scientific">Thalassoglobus neptunius</name>
    <dbReference type="NCBI Taxonomy" id="1938619"/>
    <lineage>
        <taxon>Bacteria</taxon>
        <taxon>Pseudomonadati</taxon>
        <taxon>Planctomycetota</taxon>
        <taxon>Planctomycetia</taxon>
        <taxon>Planctomycetales</taxon>
        <taxon>Planctomycetaceae</taxon>
        <taxon>Thalassoglobus</taxon>
    </lineage>
</organism>
<protein>
    <submittedName>
        <fullName evidence="1">Uncharacterized protein</fullName>
    </submittedName>
</protein>
<sequence>MHIRKGRDIEELRLSGSCVVDLHSKRHEAIHKSASFASR</sequence>
<keyword evidence="2" id="KW-1185">Reference proteome</keyword>
<evidence type="ECO:0000313" key="2">
    <source>
        <dbReference type="Proteomes" id="UP000317243"/>
    </source>
</evidence>
<dbReference type="Proteomes" id="UP000317243">
    <property type="component" value="Unassembled WGS sequence"/>
</dbReference>
<evidence type="ECO:0000313" key="1">
    <source>
        <dbReference type="EMBL" id="TWT41290.1"/>
    </source>
</evidence>
<comment type="caution">
    <text evidence="1">The sequence shown here is derived from an EMBL/GenBank/DDBJ whole genome shotgun (WGS) entry which is preliminary data.</text>
</comment>
<dbReference type="AlphaFoldDB" id="A0A5C5VSQ5"/>
<gene>
    <name evidence="1" type="ORF">KOR42_48300</name>
</gene>
<proteinExistence type="predicted"/>